<evidence type="ECO:0000256" key="3">
    <source>
        <dbReference type="ARBA" id="ARBA00023163"/>
    </source>
</evidence>
<proteinExistence type="predicted"/>
<dbReference type="EMBL" id="CP015243">
    <property type="protein sequence ID" value="ANF59432.1"/>
    <property type="molecule type" value="Genomic_DNA"/>
</dbReference>
<keyword evidence="8" id="KW-1185">Reference proteome</keyword>
<keyword evidence="1" id="KW-0805">Transcription regulation</keyword>
<evidence type="ECO:0000259" key="6">
    <source>
        <dbReference type="PROSITE" id="PS50977"/>
    </source>
</evidence>
<reference evidence="7 8" key="1">
    <citation type="submission" date="2016-04" db="EMBL/GenBank/DDBJ databases">
        <title>Complete Genome Sequence of Halotalea alkalilenta IHB B 13600.</title>
        <authorList>
            <person name="Swarnkar M.K."/>
            <person name="Sharma A."/>
            <person name="Kaushal K."/>
            <person name="Soni R."/>
            <person name="Rana S."/>
            <person name="Singh A.K."/>
            <person name="Gulati A."/>
        </authorList>
    </citation>
    <scope>NUCLEOTIDE SEQUENCE [LARGE SCALE GENOMIC DNA]</scope>
    <source>
        <strain evidence="7 8">IHB B 13600</strain>
    </source>
</reference>
<dbReference type="PROSITE" id="PS50977">
    <property type="entry name" value="HTH_TETR_2"/>
    <property type="match status" value="1"/>
</dbReference>
<keyword evidence="3" id="KW-0804">Transcription</keyword>
<sequence length="193" mass="21092">MSQNNPSDGGRRPRADAKRNRAKLVEAAKRVFADRGATASLEQVARDAGVGIGTLYRHFPTRDLLIEAVYQQETDRLVEAASELASTKAPVEALREWLRLFVDFLEAKQDLKAVLETLIGGSEALYSGTPARLAPPIDMLVERIEATGLRLDIAPLDLLRAIVGVGTVRPGGDWKPRALRLIDLLLRGARTTS</sequence>
<organism evidence="7 8">
    <name type="scientific">Halotalea alkalilenta</name>
    <dbReference type="NCBI Taxonomy" id="376489"/>
    <lineage>
        <taxon>Bacteria</taxon>
        <taxon>Pseudomonadati</taxon>
        <taxon>Pseudomonadota</taxon>
        <taxon>Gammaproteobacteria</taxon>
        <taxon>Oceanospirillales</taxon>
        <taxon>Halomonadaceae</taxon>
        <taxon>Halotalea</taxon>
    </lineage>
</organism>
<dbReference type="PRINTS" id="PR00455">
    <property type="entry name" value="HTHTETR"/>
</dbReference>
<dbReference type="PANTHER" id="PTHR30055:SF234">
    <property type="entry name" value="HTH-TYPE TRANSCRIPTIONAL REGULATOR BETI"/>
    <property type="match status" value="1"/>
</dbReference>
<evidence type="ECO:0000256" key="5">
    <source>
        <dbReference type="SAM" id="MobiDB-lite"/>
    </source>
</evidence>
<keyword evidence="2 4" id="KW-0238">DNA-binding</keyword>
<dbReference type="InterPro" id="IPR009057">
    <property type="entry name" value="Homeodomain-like_sf"/>
</dbReference>
<dbReference type="SUPFAM" id="SSF46689">
    <property type="entry name" value="Homeodomain-like"/>
    <property type="match status" value="1"/>
</dbReference>
<evidence type="ECO:0000313" key="8">
    <source>
        <dbReference type="Proteomes" id="UP000077875"/>
    </source>
</evidence>
<dbReference type="GO" id="GO:0003700">
    <property type="term" value="F:DNA-binding transcription factor activity"/>
    <property type="evidence" value="ECO:0007669"/>
    <property type="project" value="TreeGrafter"/>
</dbReference>
<dbReference type="Gene3D" id="1.10.357.10">
    <property type="entry name" value="Tetracycline Repressor, domain 2"/>
    <property type="match status" value="1"/>
</dbReference>
<name>A0A172YJV0_9GAMM</name>
<evidence type="ECO:0000256" key="1">
    <source>
        <dbReference type="ARBA" id="ARBA00023015"/>
    </source>
</evidence>
<dbReference type="GO" id="GO:0000976">
    <property type="term" value="F:transcription cis-regulatory region binding"/>
    <property type="evidence" value="ECO:0007669"/>
    <property type="project" value="TreeGrafter"/>
</dbReference>
<dbReference type="KEGG" id="haa:A5892_01765"/>
<feature type="compositionally biased region" description="Basic and acidic residues" evidence="5">
    <location>
        <begin position="9"/>
        <end position="20"/>
    </location>
</feature>
<dbReference type="InterPro" id="IPR001647">
    <property type="entry name" value="HTH_TetR"/>
</dbReference>
<dbReference type="Proteomes" id="UP000077875">
    <property type="component" value="Chromosome"/>
</dbReference>
<gene>
    <name evidence="7" type="ORF">A5892_01765</name>
</gene>
<evidence type="ECO:0000313" key="7">
    <source>
        <dbReference type="EMBL" id="ANF59432.1"/>
    </source>
</evidence>
<feature type="domain" description="HTH tetR-type" evidence="6">
    <location>
        <begin position="18"/>
        <end position="77"/>
    </location>
</feature>
<feature type="region of interest" description="Disordered" evidence="5">
    <location>
        <begin position="1"/>
        <end position="20"/>
    </location>
</feature>
<accession>A0A172YJV0</accession>
<dbReference type="PANTHER" id="PTHR30055">
    <property type="entry name" value="HTH-TYPE TRANSCRIPTIONAL REGULATOR RUTR"/>
    <property type="match status" value="1"/>
</dbReference>
<evidence type="ECO:0000256" key="2">
    <source>
        <dbReference type="ARBA" id="ARBA00023125"/>
    </source>
</evidence>
<dbReference type="AlphaFoldDB" id="A0A172YJV0"/>
<dbReference type="STRING" id="376489.A5892_01765"/>
<dbReference type="Pfam" id="PF00440">
    <property type="entry name" value="TetR_N"/>
    <property type="match status" value="1"/>
</dbReference>
<dbReference type="InterPro" id="IPR050109">
    <property type="entry name" value="HTH-type_TetR-like_transc_reg"/>
</dbReference>
<evidence type="ECO:0000256" key="4">
    <source>
        <dbReference type="PROSITE-ProRule" id="PRU00335"/>
    </source>
</evidence>
<protein>
    <submittedName>
        <fullName evidence="7">TetR family transcriptional regulator</fullName>
    </submittedName>
</protein>
<feature type="DNA-binding region" description="H-T-H motif" evidence="4">
    <location>
        <begin position="40"/>
        <end position="59"/>
    </location>
</feature>